<keyword evidence="11" id="KW-1185">Reference proteome</keyword>
<dbReference type="SUPFAM" id="SSF52172">
    <property type="entry name" value="CheY-like"/>
    <property type="match status" value="1"/>
</dbReference>
<dbReference type="SUPFAM" id="SSF46894">
    <property type="entry name" value="C-terminal effector domain of the bipartite response regulators"/>
    <property type="match status" value="1"/>
</dbReference>
<accession>A0A9E6XYQ5</accession>
<evidence type="ECO:0000259" key="8">
    <source>
        <dbReference type="PROSITE" id="PS50110"/>
    </source>
</evidence>
<dbReference type="InterPro" id="IPR011006">
    <property type="entry name" value="CheY-like_superfamily"/>
</dbReference>
<feature type="modified residue" description="4-aspartylphosphate" evidence="6">
    <location>
        <position position="52"/>
    </location>
</feature>
<proteinExistence type="predicted"/>
<dbReference type="EMBL" id="CP087164">
    <property type="protein sequence ID" value="UGS36984.1"/>
    <property type="molecule type" value="Genomic_DNA"/>
</dbReference>
<dbReference type="InterPro" id="IPR001789">
    <property type="entry name" value="Sig_transdc_resp-reg_receiver"/>
</dbReference>
<dbReference type="InterPro" id="IPR016032">
    <property type="entry name" value="Sig_transdc_resp-reg_C-effctor"/>
</dbReference>
<dbReference type="GO" id="GO:0006355">
    <property type="term" value="P:regulation of DNA-templated transcription"/>
    <property type="evidence" value="ECO:0007669"/>
    <property type="project" value="InterPro"/>
</dbReference>
<dbReference type="GO" id="GO:0032993">
    <property type="term" value="C:protein-DNA complex"/>
    <property type="evidence" value="ECO:0007669"/>
    <property type="project" value="TreeGrafter"/>
</dbReference>
<dbReference type="GO" id="GO:0000156">
    <property type="term" value="F:phosphorelay response regulator activity"/>
    <property type="evidence" value="ECO:0007669"/>
    <property type="project" value="TreeGrafter"/>
</dbReference>
<dbReference type="GO" id="GO:0000976">
    <property type="term" value="F:transcription cis-regulatory region binding"/>
    <property type="evidence" value="ECO:0007669"/>
    <property type="project" value="TreeGrafter"/>
</dbReference>
<feature type="domain" description="OmpR/PhoB-type" evidence="9">
    <location>
        <begin position="126"/>
        <end position="221"/>
    </location>
</feature>
<dbReference type="SMART" id="SM00862">
    <property type="entry name" value="Trans_reg_C"/>
    <property type="match status" value="1"/>
</dbReference>
<dbReference type="AlphaFoldDB" id="A0A9E6XYQ5"/>
<evidence type="ECO:0000259" key="9">
    <source>
        <dbReference type="PROSITE" id="PS51755"/>
    </source>
</evidence>
<protein>
    <submittedName>
        <fullName evidence="10">Sensory transduction protein regX3</fullName>
    </submittedName>
</protein>
<evidence type="ECO:0000313" key="11">
    <source>
        <dbReference type="Proteomes" id="UP001162834"/>
    </source>
</evidence>
<dbReference type="RefSeq" id="WP_259311048.1">
    <property type="nucleotide sequence ID" value="NZ_CP087164.1"/>
</dbReference>
<dbReference type="Proteomes" id="UP001162834">
    <property type="component" value="Chromosome"/>
</dbReference>
<evidence type="ECO:0000256" key="6">
    <source>
        <dbReference type="PROSITE-ProRule" id="PRU00169"/>
    </source>
</evidence>
<dbReference type="CDD" id="cd00383">
    <property type="entry name" value="trans_reg_C"/>
    <property type="match status" value="1"/>
</dbReference>
<evidence type="ECO:0000256" key="1">
    <source>
        <dbReference type="ARBA" id="ARBA00022553"/>
    </source>
</evidence>
<gene>
    <name evidence="10" type="primary">regX3_4</name>
    <name evidence="10" type="ORF">DSM104329_03396</name>
</gene>
<keyword evidence="3" id="KW-0805">Transcription regulation</keyword>
<dbReference type="FunFam" id="3.40.50.2300:FF:000002">
    <property type="entry name" value="DNA-binding response regulator PhoP"/>
    <property type="match status" value="1"/>
</dbReference>
<evidence type="ECO:0000256" key="4">
    <source>
        <dbReference type="ARBA" id="ARBA00023125"/>
    </source>
</evidence>
<feature type="domain" description="Response regulatory" evidence="8">
    <location>
        <begin position="3"/>
        <end position="117"/>
    </location>
</feature>
<sequence length="230" mass="25234">MARLLVVEDDAAIADPLVRALEREGHDVEHAGTGEDALQAAAEAPFEVVVLDLGLPGIDGIEVCRRLHERESRPSVLMLTARSSELDEVLGLDAGADDYVTKPFTLAVLTARVRALLRRRGARTATGPAEAAGVRVDRAARRAWRDDRELELAPKEFDLLAVLVESAGAVVRRDELMSRIWDENWWGSTKTLDVHVGWLRRKLGDPPLITTVRGVGFRFEADGEDTAAAR</sequence>
<dbReference type="Pfam" id="PF00486">
    <property type="entry name" value="Trans_reg_C"/>
    <property type="match status" value="1"/>
</dbReference>
<dbReference type="InterPro" id="IPR036388">
    <property type="entry name" value="WH-like_DNA-bd_sf"/>
</dbReference>
<feature type="DNA-binding region" description="OmpR/PhoB-type" evidence="7">
    <location>
        <begin position="126"/>
        <end position="221"/>
    </location>
</feature>
<dbReference type="PROSITE" id="PS50110">
    <property type="entry name" value="RESPONSE_REGULATORY"/>
    <property type="match status" value="1"/>
</dbReference>
<dbReference type="InterPro" id="IPR001867">
    <property type="entry name" value="OmpR/PhoB-type_DNA-bd"/>
</dbReference>
<dbReference type="PANTHER" id="PTHR48111:SF40">
    <property type="entry name" value="PHOSPHATE REGULON TRANSCRIPTIONAL REGULATORY PROTEIN PHOB"/>
    <property type="match status" value="1"/>
</dbReference>
<dbReference type="GO" id="GO:0005829">
    <property type="term" value="C:cytosol"/>
    <property type="evidence" value="ECO:0007669"/>
    <property type="project" value="TreeGrafter"/>
</dbReference>
<dbReference type="Gene3D" id="1.10.10.10">
    <property type="entry name" value="Winged helix-like DNA-binding domain superfamily/Winged helix DNA-binding domain"/>
    <property type="match status" value="1"/>
</dbReference>
<dbReference type="Gene3D" id="6.10.250.690">
    <property type="match status" value="1"/>
</dbReference>
<name>A0A9E6XYQ5_9ACTN</name>
<keyword evidence="1 6" id="KW-0597">Phosphoprotein</keyword>
<evidence type="ECO:0000256" key="7">
    <source>
        <dbReference type="PROSITE-ProRule" id="PRU01091"/>
    </source>
</evidence>
<dbReference type="PANTHER" id="PTHR48111">
    <property type="entry name" value="REGULATOR OF RPOS"/>
    <property type="match status" value="1"/>
</dbReference>
<dbReference type="Gene3D" id="3.40.50.2300">
    <property type="match status" value="1"/>
</dbReference>
<evidence type="ECO:0000256" key="2">
    <source>
        <dbReference type="ARBA" id="ARBA00023012"/>
    </source>
</evidence>
<reference evidence="10" key="1">
    <citation type="journal article" date="2022" name="Int. J. Syst. Evol. Microbiol.">
        <title>Pseudomonas aegrilactucae sp. nov. and Pseudomonas morbosilactucae sp. nov., pathogens causing bacterial rot of lettuce in Japan.</title>
        <authorList>
            <person name="Sawada H."/>
            <person name="Fujikawa T."/>
            <person name="Satou M."/>
        </authorList>
    </citation>
    <scope>NUCLEOTIDE SEQUENCE</scope>
    <source>
        <strain evidence="10">0166_1</strain>
    </source>
</reference>
<evidence type="ECO:0000313" key="10">
    <source>
        <dbReference type="EMBL" id="UGS36984.1"/>
    </source>
</evidence>
<dbReference type="KEGG" id="sbae:DSM104329_03396"/>
<dbReference type="InterPro" id="IPR039420">
    <property type="entry name" value="WalR-like"/>
</dbReference>
<organism evidence="10 11">
    <name type="scientific">Capillimicrobium parvum</name>
    <dbReference type="NCBI Taxonomy" id="2884022"/>
    <lineage>
        <taxon>Bacteria</taxon>
        <taxon>Bacillati</taxon>
        <taxon>Actinomycetota</taxon>
        <taxon>Thermoleophilia</taxon>
        <taxon>Solirubrobacterales</taxon>
        <taxon>Capillimicrobiaceae</taxon>
        <taxon>Capillimicrobium</taxon>
    </lineage>
</organism>
<dbReference type="PROSITE" id="PS51755">
    <property type="entry name" value="OMPR_PHOB"/>
    <property type="match status" value="1"/>
</dbReference>
<keyword evidence="5" id="KW-0804">Transcription</keyword>
<dbReference type="Pfam" id="PF00072">
    <property type="entry name" value="Response_reg"/>
    <property type="match status" value="1"/>
</dbReference>
<evidence type="ECO:0000256" key="5">
    <source>
        <dbReference type="ARBA" id="ARBA00023163"/>
    </source>
</evidence>
<keyword evidence="4 7" id="KW-0238">DNA-binding</keyword>
<evidence type="ECO:0000256" key="3">
    <source>
        <dbReference type="ARBA" id="ARBA00023015"/>
    </source>
</evidence>
<dbReference type="SMART" id="SM00448">
    <property type="entry name" value="REC"/>
    <property type="match status" value="1"/>
</dbReference>
<dbReference type="CDD" id="cd17574">
    <property type="entry name" value="REC_OmpR"/>
    <property type="match status" value="1"/>
</dbReference>
<keyword evidence="2" id="KW-0902">Two-component regulatory system</keyword>